<reference evidence="2 3" key="1">
    <citation type="journal article" date="2016" name="Nat. Commun.">
        <title>Thousands of microbial genomes shed light on interconnected biogeochemical processes in an aquifer system.</title>
        <authorList>
            <person name="Anantharaman K."/>
            <person name="Brown C.T."/>
            <person name="Hug L.A."/>
            <person name="Sharon I."/>
            <person name="Castelle C.J."/>
            <person name="Probst A.J."/>
            <person name="Thomas B.C."/>
            <person name="Singh A."/>
            <person name="Wilkins M.J."/>
            <person name="Karaoz U."/>
            <person name="Brodie E.L."/>
            <person name="Williams K.H."/>
            <person name="Hubbard S.S."/>
            <person name="Banfield J.F."/>
        </authorList>
    </citation>
    <scope>NUCLEOTIDE SEQUENCE [LARGE SCALE GENOMIC DNA]</scope>
</reference>
<comment type="caution">
    <text evidence="2">The sequence shown here is derived from an EMBL/GenBank/DDBJ whole genome shotgun (WGS) entry which is preliminary data.</text>
</comment>
<dbReference type="Pfam" id="PF00534">
    <property type="entry name" value="Glycos_transf_1"/>
    <property type="match status" value="1"/>
</dbReference>
<proteinExistence type="predicted"/>
<dbReference type="PANTHER" id="PTHR45947">
    <property type="entry name" value="SULFOQUINOVOSYL TRANSFERASE SQD2"/>
    <property type="match status" value="1"/>
</dbReference>
<dbReference type="PANTHER" id="PTHR45947:SF3">
    <property type="entry name" value="SULFOQUINOVOSYL TRANSFERASE SQD2"/>
    <property type="match status" value="1"/>
</dbReference>
<dbReference type="SUPFAM" id="SSF53756">
    <property type="entry name" value="UDP-Glycosyltransferase/glycogen phosphorylase"/>
    <property type="match status" value="1"/>
</dbReference>
<dbReference type="AlphaFoldDB" id="A0A1F5YCB7"/>
<accession>A0A1F5YCB7</accession>
<sequence length="223" mass="24988">MVVVNNGVDLEKLKPKESRIKFKRKHGLENKKILLSVGGLVERKGHRIIIEALSDVAKRIPDVLYLIIGRGSEEKSLKELVESLNLQKNVKFFGYVSDEEISNYFDACDVFVLMSKTIEKDAGVEGFGIAYIEASAMGKPVIGGKSGGTGDAIIDNVTGFRVEPEDKDELKKKLILLLTDAKLRKRMGEAGRKMVLGKFLWKHNVKETVKVYEELVRKEILGR</sequence>
<dbReference type="EMBL" id="MFIV01000206">
    <property type="protein sequence ID" value="OGF97828.1"/>
    <property type="molecule type" value="Genomic_DNA"/>
</dbReference>
<evidence type="ECO:0000313" key="3">
    <source>
        <dbReference type="Proteomes" id="UP000176992"/>
    </source>
</evidence>
<dbReference type="InterPro" id="IPR050194">
    <property type="entry name" value="Glycosyltransferase_grp1"/>
</dbReference>
<gene>
    <name evidence="2" type="ORF">A2Z86_05135</name>
</gene>
<feature type="domain" description="Glycosyl transferase family 1" evidence="1">
    <location>
        <begin position="20"/>
        <end position="194"/>
    </location>
</feature>
<dbReference type="InterPro" id="IPR001296">
    <property type="entry name" value="Glyco_trans_1"/>
</dbReference>
<dbReference type="Gene3D" id="3.40.50.2000">
    <property type="entry name" value="Glycogen Phosphorylase B"/>
    <property type="match status" value="2"/>
</dbReference>
<evidence type="ECO:0000313" key="2">
    <source>
        <dbReference type="EMBL" id="OGF97828.1"/>
    </source>
</evidence>
<name>A0A1F5YCB7_9BACT</name>
<dbReference type="Proteomes" id="UP000176992">
    <property type="component" value="Unassembled WGS sequence"/>
</dbReference>
<dbReference type="GO" id="GO:0016758">
    <property type="term" value="F:hexosyltransferase activity"/>
    <property type="evidence" value="ECO:0007669"/>
    <property type="project" value="TreeGrafter"/>
</dbReference>
<evidence type="ECO:0000259" key="1">
    <source>
        <dbReference type="Pfam" id="PF00534"/>
    </source>
</evidence>
<dbReference type="CDD" id="cd03801">
    <property type="entry name" value="GT4_PimA-like"/>
    <property type="match status" value="1"/>
</dbReference>
<organism evidence="2 3">
    <name type="scientific">Candidatus Glassbacteria bacterium GWA2_58_10</name>
    <dbReference type="NCBI Taxonomy" id="1817865"/>
    <lineage>
        <taxon>Bacteria</taxon>
        <taxon>Candidatus Glassiibacteriota</taxon>
    </lineage>
</organism>
<protein>
    <recommendedName>
        <fullName evidence="1">Glycosyl transferase family 1 domain-containing protein</fullName>
    </recommendedName>
</protein>